<dbReference type="EC" id="2.7.13.3" evidence="2"/>
<dbReference type="Proteomes" id="UP000031524">
    <property type="component" value="Chromosome"/>
</dbReference>
<dbReference type="GO" id="GO:0004673">
    <property type="term" value="F:protein histidine kinase activity"/>
    <property type="evidence" value="ECO:0007669"/>
    <property type="project" value="UniProtKB-EC"/>
</dbReference>
<keyword evidence="5" id="KW-0902">Two-component regulatory system</keyword>
<dbReference type="EMBL" id="CP005286">
    <property type="protein sequence ID" value="AJE32145.1"/>
    <property type="molecule type" value="Genomic_DNA"/>
</dbReference>
<reference evidence="7 8" key="1">
    <citation type="submission" date="2013-04" db="EMBL/GenBank/DDBJ databases">
        <title>Complete genome sequence of Corynebacterium humireducens DSM 45392(T), isolated from a wastewater-fed microbial fuel cell.</title>
        <authorList>
            <person name="Ruckert C."/>
            <person name="Albersmeier A."/>
            <person name="Kalinowski J."/>
        </authorList>
    </citation>
    <scope>NUCLEOTIDE SEQUENCE [LARGE SCALE GENOMIC DNA]</scope>
    <source>
        <strain evidence="8">MFC-5</strain>
    </source>
</reference>
<dbReference type="KEGG" id="chm:B842_01445"/>
<dbReference type="InterPro" id="IPR036890">
    <property type="entry name" value="HATPase_C_sf"/>
</dbReference>
<evidence type="ECO:0000256" key="1">
    <source>
        <dbReference type="ARBA" id="ARBA00000085"/>
    </source>
</evidence>
<keyword evidence="6" id="KW-0812">Transmembrane</keyword>
<gene>
    <name evidence="7" type="ORF">B842_01445</name>
</gene>
<comment type="catalytic activity">
    <reaction evidence="1">
        <text>ATP + protein L-histidine = ADP + protein N-phospho-L-histidine.</text>
        <dbReference type="EC" id="2.7.13.3"/>
    </reaction>
</comment>
<dbReference type="GO" id="GO:0000160">
    <property type="term" value="P:phosphorelay signal transduction system"/>
    <property type="evidence" value="ECO:0007669"/>
    <property type="project" value="UniProtKB-KW"/>
</dbReference>
<dbReference type="InterPro" id="IPR050482">
    <property type="entry name" value="Sensor_HK_TwoCompSys"/>
</dbReference>
<evidence type="ECO:0000256" key="5">
    <source>
        <dbReference type="ARBA" id="ARBA00023012"/>
    </source>
</evidence>
<feature type="transmembrane region" description="Helical" evidence="6">
    <location>
        <begin position="40"/>
        <end position="68"/>
    </location>
</feature>
<proteinExistence type="predicted"/>
<dbReference type="AlphaFoldDB" id="A0A0B5D004"/>
<keyword evidence="4 7" id="KW-0418">Kinase</keyword>
<keyword evidence="6" id="KW-0472">Membrane</keyword>
<organism evidence="7 8">
    <name type="scientific">Corynebacterium humireducens NBRC 106098 = DSM 45392</name>
    <dbReference type="NCBI Taxonomy" id="1223515"/>
    <lineage>
        <taxon>Bacteria</taxon>
        <taxon>Bacillati</taxon>
        <taxon>Actinomycetota</taxon>
        <taxon>Actinomycetes</taxon>
        <taxon>Mycobacteriales</taxon>
        <taxon>Corynebacteriaceae</taxon>
        <taxon>Corynebacterium</taxon>
    </lineage>
</organism>
<keyword evidence="3" id="KW-0808">Transferase</keyword>
<feature type="transmembrane region" description="Helical" evidence="6">
    <location>
        <begin position="127"/>
        <end position="147"/>
    </location>
</feature>
<dbReference type="PANTHER" id="PTHR24421:SF10">
    <property type="entry name" value="NITRATE_NITRITE SENSOR PROTEIN NARQ"/>
    <property type="match status" value="1"/>
</dbReference>
<sequence length="367" mass="39577">MIWLRRRLADGGWEVLLASGILVAALIRQGHWYSWSTASALILFAAVFVANVSGVRATVMVCCSLFSLFIDPDLWPGLALYQGFIIVELLFFRCFHRSAMITSAAVFAWFAVAGPDEVGVYGLTLNIYFAVAGLVVAFLVARLRVLLHVEKENLRLMRSVVENQLRSDLAVRVHDDIAGSLTRVVLRAERLRETMNNDRASSEASEIAHSARQALQGAHHLITGLARGSGSPEVDAVTIEQALRKHSALLAQLGMPVDASIEGTPAQVPPETNDLIRQALAEGVLNVAKHGAANETVRIRLDYGDAAILQIVNQLNANPDAPSTGSGMGIQSMRRAFTAAGGTLHAEAAGNVWMLVAKLPLKTKESA</sequence>
<dbReference type="Gene3D" id="3.30.565.10">
    <property type="entry name" value="Histidine kinase-like ATPase, C-terminal domain"/>
    <property type="match status" value="1"/>
</dbReference>
<evidence type="ECO:0000256" key="6">
    <source>
        <dbReference type="SAM" id="Phobius"/>
    </source>
</evidence>
<dbReference type="PANTHER" id="PTHR24421">
    <property type="entry name" value="NITRATE/NITRITE SENSOR PROTEIN NARX-RELATED"/>
    <property type="match status" value="1"/>
</dbReference>
<keyword evidence="8" id="KW-1185">Reference proteome</keyword>
<dbReference type="SUPFAM" id="SSF55874">
    <property type="entry name" value="ATPase domain of HSP90 chaperone/DNA topoisomerase II/histidine kinase"/>
    <property type="match status" value="1"/>
</dbReference>
<dbReference type="STRING" id="1223515.B842_01445"/>
<evidence type="ECO:0000256" key="2">
    <source>
        <dbReference type="ARBA" id="ARBA00012438"/>
    </source>
</evidence>
<dbReference type="HOGENOM" id="CLU_753802_0_0_11"/>
<evidence type="ECO:0000256" key="3">
    <source>
        <dbReference type="ARBA" id="ARBA00022679"/>
    </source>
</evidence>
<feature type="transmembrane region" description="Helical" evidence="6">
    <location>
        <begin position="74"/>
        <end position="92"/>
    </location>
</feature>
<evidence type="ECO:0000313" key="7">
    <source>
        <dbReference type="EMBL" id="AJE32145.1"/>
    </source>
</evidence>
<evidence type="ECO:0000313" key="8">
    <source>
        <dbReference type="Proteomes" id="UP000031524"/>
    </source>
</evidence>
<dbReference type="RefSeq" id="WP_040084772.1">
    <property type="nucleotide sequence ID" value="NZ_BCSU01000011.1"/>
</dbReference>
<protein>
    <recommendedName>
        <fullName evidence="2">histidine kinase</fullName>
        <ecNumber evidence="2">2.7.13.3</ecNumber>
    </recommendedName>
</protein>
<evidence type="ECO:0000256" key="4">
    <source>
        <dbReference type="ARBA" id="ARBA00022777"/>
    </source>
</evidence>
<name>A0A0B5D004_9CORY</name>
<keyword evidence="6" id="KW-1133">Transmembrane helix</keyword>
<accession>A0A0B5D004</accession>
<dbReference type="OrthoDB" id="227596at2"/>